<name>A0A382SR41_9ZZZZ</name>
<protein>
    <submittedName>
        <fullName evidence="1">Uncharacterized protein</fullName>
    </submittedName>
</protein>
<reference evidence="1" key="1">
    <citation type="submission" date="2018-05" db="EMBL/GenBank/DDBJ databases">
        <authorList>
            <person name="Lanie J.A."/>
            <person name="Ng W.-L."/>
            <person name="Kazmierczak K.M."/>
            <person name="Andrzejewski T.M."/>
            <person name="Davidsen T.M."/>
            <person name="Wayne K.J."/>
            <person name="Tettelin H."/>
            <person name="Glass J.I."/>
            <person name="Rusch D."/>
            <person name="Podicherti R."/>
            <person name="Tsui H.-C.T."/>
            <person name="Winkler M.E."/>
        </authorList>
    </citation>
    <scope>NUCLEOTIDE SEQUENCE</scope>
</reference>
<organism evidence="1">
    <name type="scientific">marine metagenome</name>
    <dbReference type="NCBI Taxonomy" id="408172"/>
    <lineage>
        <taxon>unclassified sequences</taxon>
        <taxon>metagenomes</taxon>
        <taxon>ecological metagenomes</taxon>
    </lineage>
</organism>
<sequence length="30" mass="3166">MKKIHFIFLSLFLVWGCGGGGDSGDSPQAP</sequence>
<accession>A0A382SR41</accession>
<evidence type="ECO:0000313" key="1">
    <source>
        <dbReference type="EMBL" id="SVD12032.1"/>
    </source>
</evidence>
<feature type="non-terminal residue" evidence="1">
    <location>
        <position position="30"/>
    </location>
</feature>
<gene>
    <name evidence="1" type="ORF">METZ01_LOCUS364886</name>
</gene>
<proteinExistence type="predicted"/>
<dbReference type="EMBL" id="UINC01130764">
    <property type="protein sequence ID" value="SVD12032.1"/>
    <property type="molecule type" value="Genomic_DNA"/>
</dbReference>
<dbReference type="AlphaFoldDB" id="A0A382SR41"/>